<gene>
    <name evidence="3" type="ORF">CQA54_06510</name>
</gene>
<dbReference type="OrthoDB" id="5405713at2"/>
<dbReference type="PANTHER" id="PTHR33393:SF11">
    <property type="entry name" value="POLYGLUTAMINE SYNTHESIS ACCESSORY PROTEIN RV0574C-RELATED"/>
    <property type="match status" value="1"/>
</dbReference>
<evidence type="ECO:0000313" key="4">
    <source>
        <dbReference type="Proteomes" id="UP000256514"/>
    </source>
</evidence>
<evidence type="ECO:0000313" key="3">
    <source>
        <dbReference type="EMBL" id="RDU66607.1"/>
    </source>
</evidence>
<reference evidence="3 4" key="1">
    <citation type="submission" date="2018-04" db="EMBL/GenBank/DDBJ databases">
        <title>Novel Campyloabacter and Helicobacter Species and Strains.</title>
        <authorList>
            <person name="Mannion A.J."/>
            <person name="Shen Z."/>
            <person name="Fox J.G."/>
        </authorList>
    </citation>
    <scope>NUCLEOTIDE SEQUENCE [LARGE SCALE GENOMIC DNA]</scope>
    <source>
        <strain evidence="3 4">MIT 12-6600</strain>
    </source>
</reference>
<feature type="domain" description="Capsule synthesis protein CapA" evidence="2">
    <location>
        <begin position="54"/>
        <end position="282"/>
    </location>
</feature>
<dbReference type="SUPFAM" id="SSF56300">
    <property type="entry name" value="Metallo-dependent phosphatases"/>
    <property type="match status" value="1"/>
</dbReference>
<comment type="similarity">
    <text evidence="1">Belongs to the CapA family.</text>
</comment>
<name>A0A3D8IMU6_9HELI</name>
<dbReference type="AlphaFoldDB" id="A0A3D8IMU6"/>
<evidence type="ECO:0000256" key="1">
    <source>
        <dbReference type="ARBA" id="ARBA00005662"/>
    </source>
</evidence>
<dbReference type="RefSeq" id="WP_115571305.1">
    <property type="nucleotide sequence ID" value="NZ_NXLT01000005.1"/>
</dbReference>
<sequence>MWLSMRKYRHFIFSLASIYIFVGCGDPSTPHTQNTFTQANTHTSDTYSPQNTIIISFVGDCVLGDYKGSSGATFNAKFKEVGEDYSYFGKGVLEVLSNDDLSVGNLEGVLTDKNLHNAFIKPFSFKGPSKYTNILKHASIESVNIANNHTRDYGTEGFRDTIAILTNADIPHFGEGILDIREIKGHKFGFAGHRGWNPDIKYTAKKEVEALRAKGAEIVIFVFHWGEERQHIANRTQRDIAHYVIDSGADLIIGHHPHVLQGIEEYKGKKIVYSLGNFIYGGAKNPKDKDTMIYQVEFRFNDTKSAHALQKDSTHKTQYVSNLSPIDVWEEHNAIVIHRIIPANISSQNAYNDYSPRIYPKQSQDYTRVIKRVSEYSEALER</sequence>
<evidence type="ECO:0000259" key="2">
    <source>
        <dbReference type="SMART" id="SM00854"/>
    </source>
</evidence>
<dbReference type="InterPro" id="IPR019079">
    <property type="entry name" value="Capsule_synth_CapA"/>
</dbReference>
<protein>
    <submittedName>
        <fullName evidence="3">Capsular biosynthesis protein</fullName>
    </submittedName>
</protein>
<dbReference type="Gene3D" id="3.60.21.10">
    <property type="match status" value="1"/>
</dbReference>
<comment type="caution">
    <text evidence="3">The sequence shown here is derived from an EMBL/GenBank/DDBJ whole genome shotgun (WGS) entry which is preliminary data.</text>
</comment>
<dbReference type="InterPro" id="IPR052169">
    <property type="entry name" value="CW_Biosynth-Accessory"/>
</dbReference>
<dbReference type="PROSITE" id="PS51257">
    <property type="entry name" value="PROKAR_LIPOPROTEIN"/>
    <property type="match status" value="1"/>
</dbReference>
<keyword evidence="4" id="KW-1185">Reference proteome</keyword>
<proteinExistence type="inferred from homology"/>
<dbReference type="EMBL" id="NXLT01000005">
    <property type="protein sequence ID" value="RDU66607.1"/>
    <property type="molecule type" value="Genomic_DNA"/>
</dbReference>
<organism evidence="3 4">
    <name type="scientific">Helicobacter equorum</name>
    <dbReference type="NCBI Taxonomy" id="361872"/>
    <lineage>
        <taxon>Bacteria</taxon>
        <taxon>Pseudomonadati</taxon>
        <taxon>Campylobacterota</taxon>
        <taxon>Epsilonproteobacteria</taxon>
        <taxon>Campylobacterales</taxon>
        <taxon>Helicobacteraceae</taxon>
        <taxon>Helicobacter</taxon>
    </lineage>
</organism>
<dbReference type="PANTHER" id="PTHR33393">
    <property type="entry name" value="POLYGLUTAMINE SYNTHESIS ACCESSORY PROTEIN RV0574C-RELATED"/>
    <property type="match status" value="1"/>
</dbReference>
<dbReference type="CDD" id="cd07381">
    <property type="entry name" value="MPP_CapA"/>
    <property type="match status" value="1"/>
</dbReference>
<dbReference type="InterPro" id="IPR029052">
    <property type="entry name" value="Metallo-depent_PP-like"/>
</dbReference>
<dbReference type="SMART" id="SM00854">
    <property type="entry name" value="PGA_cap"/>
    <property type="match status" value="1"/>
</dbReference>
<accession>A0A3D8IMU6</accession>
<dbReference type="Pfam" id="PF09587">
    <property type="entry name" value="PGA_cap"/>
    <property type="match status" value="2"/>
</dbReference>
<dbReference type="Proteomes" id="UP000256514">
    <property type="component" value="Unassembled WGS sequence"/>
</dbReference>